<dbReference type="GeneID" id="110086862"/>
<dbReference type="CTD" id="145645"/>
<evidence type="ECO:0000313" key="2">
    <source>
        <dbReference type="Proteomes" id="UP001652642"/>
    </source>
</evidence>
<dbReference type="PANTHER" id="PTHR35345:SF1">
    <property type="entry name" value="TELOMERE REPEATS-BINDING BOUQUET FORMATION PROTEIN 2"/>
    <property type="match status" value="1"/>
</dbReference>
<organism evidence="2 3">
    <name type="scientific">Pogona vitticeps</name>
    <name type="common">central bearded dragon</name>
    <dbReference type="NCBI Taxonomy" id="103695"/>
    <lineage>
        <taxon>Eukaryota</taxon>
        <taxon>Metazoa</taxon>
        <taxon>Chordata</taxon>
        <taxon>Craniata</taxon>
        <taxon>Vertebrata</taxon>
        <taxon>Euteleostomi</taxon>
        <taxon>Lepidosauria</taxon>
        <taxon>Squamata</taxon>
        <taxon>Bifurcata</taxon>
        <taxon>Unidentata</taxon>
        <taxon>Episquamata</taxon>
        <taxon>Toxicofera</taxon>
        <taxon>Iguania</taxon>
        <taxon>Acrodonta</taxon>
        <taxon>Agamidae</taxon>
        <taxon>Amphibolurinae</taxon>
        <taxon>Pogona</taxon>
    </lineage>
</organism>
<dbReference type="PANTHER" id="PTHR35345">
    <property type="entry name" value="TELOMERE REPEATS-BINDING BOUQUET FORMATION PROTEIN 2"/>
    <property type="match status" value="1"/>
</dbReference>
<dbReference type="GO" id="GO:0007129">
    <property type="term" value="P:homologous chromosome pairing at meiosis"/>
    <property type="evidence" value="ECO:0007669"/>
    <property type="project" value="TreeGrafter"/>
</dbReference>
<accession>A0A6J0UZM8</accession>
<dbReference type="InParanoid" id="A0A6J0UZM8"/>
<evidence type="ECO:0000313" key="3">
    <source>
        <dbReference type="RefSeq" id="XP_020663749.2"/>
    </source>
</evidence>
<name>A0A6J0UZM8_9SAUR</name>
<keyword evidence="2" id="KW-1185">Reference proteome</keyword>
<dbReference type="InterPro" id="IPR028065">
    <property type="entry name" value="TERB2"/>
</dbReference>
<feature type="region of interest" description="Disordered" evidence="1">
    <location>
        <begin position="115"/>
        <end position="153"/>
    </location>
</feature>
<dbReference type="AlphaFoldDB" id="A0A6J0UZM8"/>
<dbReference type="GO" id="GO:0070197">
    <property type="term" value="P:meiotic attachment of telomere to nuclear envelope"/>
    <property type="evidence" value="ECO:0007669"/>
    <property type="project" value="TreeGrafter"/>
</dbReference>
<dbReference type="GO" id="GO:0005637">
    <property type="term" value="C:nuclear inner membrane"/>
    <property type="evidence" value="ECO:0007669"/>
    <property type="project" value="TreeGrafter"/>
</dbReference>
<gene>
    <name evidence="3" type="primary">TERB2</name>
</gene>
<dbReference type="Pfam" id="PF15101">
    <property type="entry name" value="TERB2"/>
    <property type="match status" value="1"/>
</dbReference>
<reference evidence="3" key="1">
    <citation type="submission" date="2025-08" db="UniProtKB">
        <authorList>
            <consortium name="RefSeq"/>
        </authorList>
    </citation>
    <scope>IDENTIFICATION</scope>
</reference>
<sequence length="217" mass="24498">MFQGCSAWFSQSVCPDLCSLWVAEGGRITTQKAADYLFSSDASHPDTKRIHKSLDYIEDRITVFHSSYLTAIANSEMKHPAVPLGHFLLPPASLHQEIRDKIGCFIWDQISNTPKLQSGQPEVNSRIEEEDKTSKEGLERSEDSHAPRALETKKQPYIPLQDYPASNMLTGYASAKELKKFLGEIRDFIPGFSGDLAYWIPNDTNIFSQGKTMPKWK</sequence>
<protein>
    <submittedName>
        <fullName evidence="3">Telomere repeats-binding bouquet formation protein 2</fullName>
    </submittedName>
</protein>
<proteinExistence type="predicted"/>
<evidence type="ECO:0000256" key="1">
    <source>
        <dbReference type="SAM" id="MobiDB-lite"/>
    </source>
</evidence>
<dbReference type="KEGG" id="pvt:110086862"/>
<dbReference type="Proteomes" id="UP001652642">
    <property type="component" value="Chromosome 12"/>
</dbReference>
<feature type="compositionally biased region" description="Basic and acidic residues" evidence="1">
    <location>
        <begin position="125"/>
        <end position="153"/>
    </location>
</feature>
<dbReference type="RefSeq" id="XP_020663749.2">
    <property type="nucleotide sequence ID" value="XM_020808090.2"/>
</dbReference>
<dbReference type="OrthoDB" id="5278943at2759"/>